<feature type="transmembrane region" description="Helical" evidence="6">
    <location>
        <begin position="64"/>
        <end position="86"/>
    </location>
</feature>
<evidence type="ECO:0000256" key="5">
    <source>
        <dbReference type="ARBA" id="ARBA00023136"/>
    </source>
</evidence>
<dbReference type="GO" id="GO:0022857">
    <property type="term" value="F:transmembrane transporter activity"/>
    <property type="evidence" value="ECO:0007669"/>
    <property type="project" value="InterPro"/>
</dbReference>
<dbReference type="EMBL" id="JAKMXF010000255">
    <property type="protein sequence ID" value="KAI6653730.1"/>
    <property type="molecule type" value="Genomic_DNA"/>
</dbReference>
<feature type="transmembrane region" description="Helical" evidence="6">
    <location>
        <begin position="369"/>
        <end position="388"/>
    </location>
</feature>
<reference evidence="7 8" key="1">
    <citation type="journal article" date="2023" name="BMC Biol.">
        <title>The compact genome of the sponge Oopsacas minuta (Hexactinellida) is lacking key metazoan core genes.</title>
        <authorList>
            <person name="Santini S."/>
            <person name="Schenkelaars Q."/>
            <person name="Jourda C."/>
            <person name="Duchesne M."/>
            <person name="Belahbib H."/>
            <person name="Rocher C."/>
            <person name="Selva M."/>
            <person name="Riesgo A."/>
            <person name="Vervoort M."/>
            <person name="Leys S.P."/>
            <person name="Kodjabachian L."/>
            <person name="Le Bivic A."/>
            <person name="Borchiellini C."/>
            <person name="Claverie J.M."/>
            <person name="Renard E."/>
        </authorList>
    </citation>
    <scope>NUCLEOTIDE SEQUENCE [LARGE SCALE GENOMIC DNA]</scope>
    <source>
        <strain evidence="7">SPO-2</strain>
    </source>
</reference>
<evidence type="ECO:0008006" key="9">
    <source>
        <dbReference type="Google" id="ProtNLM"/>
    </source>
</evidence>
<keyword evidence="5 6" id="KW-0472">Membrane</keyword>
<sequence length="447" mass="49391">MESTDLTSCVHLPSQKNKNKTDKLLYIFIIAAYTTITLSTIGLTQGFPVISSIAKSKGLLDIEIGLIYCLQAILCAFLFPISSVILTKVNKKLALCVCSLLVYCSFILYGFIISMSRTPFLIFSLIFSCVEAYCETMIFLSANLILWETFPDRQSTMFAMQEVTISIGYVSGPSICAILYPLIGFSHMYLLIGILGLIVSLVITATLVLSKTENKTMVREQADPLLILRIILTPSLSLHLVVTFTTAFFFNYFYPVIGPYLISRYDVTVSTVGWVIMSGELVYMVCSIILGYMYDNYIHSLHIVVAALGLFTQAIGIFLYPPSSLISNKGGNYLTFSIFGSIFNGLGIALCFIPILTSLLMKAEERFPGVSNVEPSVAGLFTGAYYLGEGAGQFISEVIADFYSLDVISTYLAGFVLIFSVVLLLIGVIKFRELKMLKHPFKRGIIN</sequence>
<accession>A0AAV7JY49</accession>
<keyword evidence="2" id="KW-0813">Transport</keyword>
<dbReference type="PANTHER" id="PTHR23506:SF26">
    <property type="entry name" value="MFS-TYPE TRANSPORTER SLC18B1"/>
    <property type="match status" value="1"/>
</dbReference>
<evidence type="ECO:0000256" key="6">
    <source>
        <dbReference type="SAM" id="Phobius"/>
    </source>
</evidence>
<evidence type="ECO:0000313" key="8">
    <source>
        <dbReference type="Proteomes" id="UP001165289"/>
    </source>
</evidence>
<feature type="transmembrane region" description="Helical" evidence="6">
    <location>
        <begin position="24"/>
        <end position="44"/>
    </location>
</feature>
<dbReference type="AlphaFoldDB" id="A0AAV7JY49"/>
<dbReference type="InterPro" id="IPR036259">
    <property type="entry name" value="MFS_trans_sf"/>
</dbReference>
<feature type="transmembrane region" description="Helical" evidence="6">
    <location>
        <begin position="333"/>
        <end position="357"/>
    </location>
</feature>
<keyword evidence="8" id="KW-1185">Reference proteome</keyword>
<name>A0AAV7JY49_9METZ</name>
<feature type="transmembrane region" description="Helical" evidence="6">
    <location>
        <begin position="230"/>
        <end position="254"/>
    </location>
</feature>
<proteinExistence type="predicted"/>
<dbReference type="Gene3D" id="1.20.1250.20">
    <property type="entry name" value="MFS general substrate transporter like domains"/>
    <property type="match status" value="2"/>
</dbReference>
<feature type="transmembrane region" description="Helical" evidence="6">
    <location>
        <begin position="120"/>
        <end position="142"/>
    </location>
</feature>
<comment type="caution">
    <text evidence="7">The sequence shown here is derived from an EMBL/GenBank/DDBJ whole genome shotgun (WGS) entry which is preliminary data.</text>
</comment>
<feature type="transmembrane region" description="Helical" evidence="6">
    <location>
        <begin position="93"/>
        <end position="114"/>
    </location>
</feature>
<dbReference type="GO" id="GO:0016020">
    <property type="term" value="C:membrane"/>
    <property type="evidence" value="ECO:0007669"/>
    <property type="project" value="UniProtKB-SubCell"/>
</dbReference>
<gene>
    <name evidence="7" type="ORF">LOD99_3234</name>
</gene>
<dbReference type="InterPro" id="IPR050930">
    <property type="entry name" value="MFS_Vesicular_Transporter"/>
</dbReference>
<evidence type="ECO:0000256" key="1">
    <source>
        <dbReference type="ARBA" id="ARBA00004141"/>
    </source>
</evidence>
<evidence type="ECO:0000256" key="3">
    <source>
        <dbReference type="ARBA" id="ARBA00022692"/>
    </source>
</evidence>
<feature type="transmembrane region" description="Helical" evidence="6">
    <location>
        <begin position="163"/>
        <end position="183"/>
    </location>
</feature>
<dbReference type="PANTHER" id="PTHR23506">
    <property type="entry name" value="GH10249P"/>
    <property type="match status" value="1"/>
</dbReference>
<dbReference type="InterPro" id="IPR011701">
    <property type="entry name" value="MFS"/>
</dbReference>
<feature type="transmembrane region" description="Helical" evidence="6">
    <location>
        <begin position="189"/>
        <end position="209"/>
    </location>
</feature>
<evidence type="ECO:0000313" key="7">
    <source>
        <dbReference type="EMBL" id="KAI6653730.1"/>
    </source>
</evidence>
<comment type="subcellular location">
    <subcellularLocation>
        <location evidence="1">Membrane</location>
        <topology evidence="1">Multi-pass membrane protein</topology>
    </subcellularLocation>
</comment>
<protein>
    <recommendedName>
        <fullName evidence="9">Major facilitator superfamily (MFS) profile domain-containing protein</fullName>
    </recommendedName>
</protein>
<organism evidence="7 8">
    <name type="scientific">Oopsacas minuta</name>
    <dbReference type="NCBI Taxonomy" id="111878"/>
    <lineage>
        <taxon>Eukaryota</taxon>
        <taxon>Metazoa</taxon>
        <taxon>Porifera</taxon>
        <taxon>Hexactinellida</taxon>
        <taxon>Hexasterophora</taxon>
        <taxon>Lyssacinosida</taxon>
        <taxon>Leucopsacidae</taxon>
        <taxon>Oopsacas</taxon>
    </lineage>
</organism>
<keyword evidence="4 6" id="KW-1133">Transmembrane helix</keyword>
<evidence type="ECO:0000256" key="4">
    <source>
        <dbReference type="ARBA" id="ARBA00022989"/>
    </source>
</evidence>
<dbReference type="Proteomes" id="UP001165289">
    <property type="component" value="Unassembled WGS sequence"/>
</dbReference>
<feature type="transmembrane region" description="Helical" evidence="6">
    <location>
        <begin position="301"/>
        <end position="321"/>
    </location>
</feature>
<dbReference type="SUPFAM" id="SSF103473">
    <property type="entry name" value="MFS general substrate transporter"/>
    <property type="match status" value="1"/>
</dbReference>
<evidence type="ECO:0000256" key="2">
    <source>
        <dbReference type="ARBA" id="ARBA00022448"/>
    </source>
</evidence>
<feature type="transmembrane region" description="Helical" evidence="6">
    <location>
        <begin position="274"/>
        <end position="294"/>
    </location>
</feature>
<dbReference type="Pfam" id="PF07690">
    <property type="entry name" value="MFS_1"/>
    <property type="match status" value="1"/>
</dbReference>
<feature type="transmembrane region" description="Helical" evidence="6">
    <location>
        <begin position="408"/>
        <end position="429"/>
    </location>
</feature>
<keyword evidence="3 6" id="KW-0812">Transmembrane</keyword>